<dbReference type="PANTHER" id="PTHR38011">
    <property type="entry name" value="DIHYDROFOLATE REDUCTASE FAMILY PROTEIN (AFU_ORTHOLOGUE AFUA_8G06820)"/>
    <property type="match status" value="1"/>
</dbReference>
<dbReference type="SUPFAM" id="SSF53597">
    <property type="entry name" value="Dihydrofolate reductase-like"/>
    <property type="match status" value="1"/>
</dbReference>
<dbReference type="InterPro" id="IPR024072">
    <property type="entry name" value="DHFR-like_dom_sf"/>
</dbReference>
<dbReference type="GO" id="GO:0009231">
    <property type="term" value="P:riboflavin biosynthetic process"/>
    <property type="evidence" value="ECO:0007669"/>
    <property type="project" value="InterPro"/>
</dbReference>
<dbReference type="Proteomes" id="UP000018895">
    <property type="component" value="Unassembled WGS sequence"/>
</dbReference>
<organism evidence="2 3">
    <name type="scientific">Halalkalibacter hemicellulosilyticusJCM 9152</name>
    <dbReference type="NCBI Taxonomy" id="1236971"/>
    <lineage>
        <taxon>Bacteria</taxon>
        <taxon>Bacillati</taxon>
        <taxon>Bacillota</taxon>
        <taxon>Bacilli</taxon>
        <taxon>Bacillales</taxon>
        <taxon>Bacillaceae</taxon>
        <taxon>Halalkalibacter</taxon>
    </lineage>
</organism>
<dbReference type="STRING" id="1236971.JCM9152_1660"/>
<dbReference type="PANTHER" id="PTHR38011:SF11">
    <property type="entry name" value="2,5-DIAMINO-6-RIBOSYLAMINO-4(3H)-PYRIMIDINONE 5'-PHOSPHATE REDUCTASE"/>
    <property type="match status" value="1"/>
</dbReference>
<dbReference type="Gene3D" id="3.40.430.10">
    <property type="entry name" value="Dihydrofolate Reductase, subunit A"/>
    <property type="match status" value="1"/>
</dbReference>
<dbReference type="InterPro" id="IPR050765">
    <property type="entry name" value="Riboflavin_Biosynth_HTPR"/>
</dbReference>
<evidence type="ECO:0000313" key="2">
    <source>
        <dbReference type="EMBL" id="GAE30258.1"/>
    </source>
</evidence>
<dbReference type="Pfam" id="PF01872">
    <property type="entry name" value="RibD_C"/>
    <property type="match status" value="1"/>
</dbReference>
<dbReference type="AlphaFoldDB" id="W4QF18"/>
<comment type="caution">
    <text evidence="2">The sequence shown here is derived from an EMBL/GenBank/DDBJ whole genome shotgun (WGS) entry which is preliminary data.</text>
</comment>
<accession>W4QF18</accession>
<evidence type="ECO:0000259" key="1">
    <source>
        <dbReference type="Pfam" id="PF01872"/>
    </source>
</evidence>
<dbReference type="OrthoDB" id="195113at2"/>
<reference evidence="2" key="1">
    <citation type="journal article" date="2014" name="Genome Announc.">
        <title>Draft Genome Sequences of Three Alkaliphilic Bacillus Strains, Bacillus wakoensis JCM 9140T, Bacillus akibai JCM 9157T, and Bacillus hemicellulosilyticus JCM 9152T.</title>
        <authorList>
            <person name="Yuki M."/>
            <person name="Oshima K."/>
            <person name="Suda W."/>
            <person name="Oshida Y."/>
            <person name="Kitamura K."/>
            <person name="Iida T."/>
            <person name="Hattori M."/>
            <person name="Ohkuma M."/>
        </authorList>
    </citation>
    <scope>NUCLEOTIDE SEQUENCE [LARGE SCALE GENOMIC DNA]</scope>
    <source>
        <strain evidence="2">JCM 9152</strain>
    </source>
</reference>
<dbReference type="RefSeq" id="WP_035342748.1">
    <property type="nucleotide sequence ID" value="NZ_BAUU01000010.1"/>
</dbReference>
<protein>
    <submittedName>
        <fullName evidence="2">Dihydrofolate reductase</fullName>
    </submittedName>
</protein>
<dbReference type="InterPro" id="IPR002734">
    <property type="entry name" value="RibDG_C"/>
</dbReference>
<dbReference type="EMBL" id="BAUU01000010">
    <property type="protein sequence ID" value="GAE30258.1"/>
    <property type="molecule type" value="Genomic_DNA"/>
</dbReference>
<dbReference type="GO" id="GO:0008703">
    <property type="term" value="F:5-amino-6-(5-phosphoribosylamino)uracil reductase activity"/>
    <property type="evidence" value="ECO:0007669"/>
    <property type="project" value="InterPro"/>
</dbReference>
<proteinExistence type="predicted"/>
<feature type="domain" description="Bacterial bifunctional deaminase-reductase C-terminal" evidence="1">
    <location>
        <begin position="4"/>
        <end position="181"/>
    </location>
</feature>
<sequence length="196" mass="22809">MIERKVIYSQMVSLDGYIEGPQHEIDWGKPGEQLFRHFNEQEKVFDTHLYGRKTYENMRDYWSERGQARDASKDEVAFARIWNEIKKVVFSNTLKKVEGNSILVHNDIEAVINQLKEQRGKHMSLGGATLAETFMNLGLIDEYHLYIHPILLGGGRRLFPSLRAKTNLKLIDSKVFDQTVVMLRYTPIKKHTKEEG</sequence>
<keyword evidence="3" id="KW-1185">Reference proteome</keyword>
<name>W4QF18_9BACI</name>
<evidence type="ECO:0000313" key="3">
    <source>
        <dbReference type="Proteomes" id="UP000018895"/>
    </source>
</evidence>
<gene>
    <name evidence="2" type="ORF">JCM9152_1660</name>
</gene>